<evidence type="ECO:0000313" key="2">
    <source>
        <dbReference type="Proteomes" id="UP000297245"/>
    </source>
</evidence>
<evidence type="ECO:0000313" key="1">
    <source>
        <dbReference type="EMBL" id="THV01163.1"/>
    </source>
</evidence>
<dbReference type="Proteomes" id="UP000297245">
    <property type="component" value="Unassembled WGS sequence"/>
</dbReference>
<protein>
    <submittedName>
        <fullName evidence="1">Uncharacterized protein</fullName>
    </submittedName>
</protein>
<dbReference type="AlphaFoldDB" id="A0A4S8MEW7"/>
<sequence length="58" mass="6364">MYPAIERISNAVVQALDVLDDVLRTGKQLVIAIVDFAKAVYALFTCVPRQDANADVEN</sequence>
<accession>A0A4S8MEW7</accession>
<proteinExistence type="predicted"/>
<reference evidence="1 2" key="1">
    <citation type="journal article" date="2019" name="Nat. Ecol. Evol.">
        <title>Megaphylogeny resolves global patterns of mushroom evolution.</title>
        <authorList>
            <person name="Varga T."/>
            <person name="Krizsan K."/>
            <person name="Foldi C."/>
            <person name="Dima B."/>
            <person name="Sanchez-Garcia M."/>
            <person name="Sanchez-Ramirez S."/>
            <person name="Szollosi G.J."/>
            <person name="Szarkandi J.G."/>
            <person name="Papp V."/>
            <person name="Albert L."/>
            <person name="Andreopoulos W."/>
            <person name="Angelini C."/>
            <person name="Antonin V."/>
            <person name="Barry K.W."/>
            <person name="Bougher N.L."/>
            <person name="Buchanan P."/>
            <person name="Buyck B."/>
            <person name="Bense V."/>
            <person name="Catcheside P."/>
            <person name="Chovatia M."/>
            <person name="Cooper J."/>
            <person name="Damon W."/>
            <person name="Desjardin D."/>
            <person name="Finy P."/>
            <person name="Geml J."/>
            <person name="Haridas S."/>
            <person name="Hughes K."/>
            <person name="Justo A."/>
            <person name="Karasinski D."/>
            <person name="Kautmanova I."/>
            <person name="Kiss B."/>
            <person name="Kocsube S."/>
            <person name="Kotiranta H."/>
            <person name="LaButti K.M."/>
            <person name="Lechner B.E."/>
            <person name="Liimatainen K."/>
            <person name="Lipzen A."/>
            <person name="Lukacs Z."/>
            <person name="Mihaltcheva S."/>
            <person name="Morgado L.N."/>
            <person name="Niskanen T."/>
            <person name="Noordeloos M.E."/>
            <person name="Ohm R.A."/>
            <person name="Ortiz-Santana B."/>
            <person name="Ovrebo C."/>
            <person name="Racz N."/>
            <person name="Riley R."/>
            <person name="Savchenko A."/>
            <person name="Shiryaev A."/>
            <person name="Soop K."/>
            <person name="Spirin V."/>
            <person name="Szebenyi C."/>
            <person name="Tomsovsky M."/>
            <person name="Tulloss R.E."/>
            <person name="Uehling J."/>
            <person name="Grigoriev I.V."/>
            <person name="Vagvolgyi C."/>
            <person name="Papp T."/>
            <person name="Martin F.M."/>
            <person name="Miettinen O."/>
            <person name="Hibbett D.S."/>
            <person name="Nagy L.G."/>
        </authorList>
    </citation>
    <scope>NUCLEOTIDE SEQUENCE [LARGE SCALE GENOMIC DNA]</scope>
    <source>
        <strain evidence="1 2">CBS 962.96</strain>
    </source>
</reference>
<name>A0A4S8MEW7_DENBC</name>
<gene>
    <name evidence="1" type="ORF">K435DRAFT_854020</name>
</gene>
<organism evidence="1 2">
    <name type="scientific">Dendrothele bispora (strain CBS 962.96)</name>
    <dbReference type="NCBI Taxonomy" id="1314807"/>
    <lineage>
        <taxon>Eukaryota</taxon>
        <taxon>Fungi</taxon>
        <taxon>Dikarya</taxon>
        <taxon>Basidiomycota</taxon>
        <taxon>Agaricomycotina</taxon>
        <taxon>Agaricomycetes</taxon>
        <taxon>Agaricomycetidae</taxon>
        <taxon>Agaricales</taxon>
        <taxon>Agaricales incertae sedis</taxon>
        <taxon>Dendrothele</taxon>
    </lineage>
</organism>
<dbReference type="EMBL" id="ML179093">
    <property type="protein sequence ID" value="THV01163.1"/>
    <property type="molecule type" value="Genomic_DNA"/>
</dbReference>
<keyword evidence="2" id="KW-1185">Reference proteome</keyword>